<proteinExistence type="predicted"/>
<reference evidence="2 3" key="1">
    <citation type="submission" date="2024-01" db="EMBL/GenBank/DDBJ databases">
        <title>The complete chloroplast genome sequence of Lithospermum erythrorhizon: insights into the phylogenetic relationship among Boraginaceae species and the maternal lineages of purple gromwells.</title>
        <authorList>
            <person name="Okada T."/>
            <person name="Watanabe K."/>
        </authorList>
    </citation>
    <scope>NUCLEOTIDE SEQUENCE [LARGE SCALE GENOMIC DNA]</scope>
</reference>
<dbReference type="AlphaFoldDB" id="A0AAV3P4R1"/>
<feature type="domain" description="Transposase (putative) gypsy type" evidence="1">
    <location>
        <begin position="71"/>
        <end position="133"/>
    </location>
</feature>
<gene>
    <name evidence="2" type="ORF">LIER_05870</name>
</gene>
<evidence type="ECO:0000313" key="3">
    <source>
        <dbReference type="Proteomes" id="UP001454036"/>
    </source>
</evidence>
<sequence>MGRQLGGKKLRHYLLEGIDETPQYSRSDPQKMAMAGGGILRDTPSPPSTREPSPVKVIDATNLNEVRFYTYVDAFTFGMWLPFSMFVNDLLEHINRAPGQVHPIGWLKITIFQVACKIARIRAAVPLLASLFNTSKPRPFDTTLGTKGGGRMSKNFLADSLPNKVHSNRFNGHWFFVWGGMGPRVPIRWTALKEVGSLYMRDFAFIKSQVQALREAIPVKLSWKAYCQESALIMKAVDPTKVEVVAMKGKRLPRFSSQLVFRKPLVPGSEPVPVFVTKRGYNSQASTSISKSDKSETLTNINTPSLTPTTSPIEVISLDDELTISAQGTFDPKKKKILPTVTSVCPPTAIILLLVKSRTSSKKGKGKNTSAQGEGSSLDSYSARYIKVPYSLPNGWCIEEGHLWNNCMEAFMRFTPPFG</sequence>
<dbReference type="Proteomes" id="UP001454036">
    <property type="component" value="Unassembled WGS sequence"/>
</dbReference>
<name>A0AAV3P4R1_LITER</name>
<evidence type="ECO:0000259" key="1">
    <source>
        <dbReference type="Pfam" id="PF04195"/>
    </source>
</evidence>
<evidence type="ECO:0000313" key="2">
    <source>
        <dbReference type="EMBL" id="GAA0145746.1"/>
    </source>
</evidence>
<dbReference type="InterPro" id="IPR007321">
    <property type="entry name" value="Transposase_28"/>
</dbReference>
<organism evidence="2 3">
    <name type="scientific">Lithospermum erythrorhizon</name>
    <name type="common">Purple gromwell</name>
    <name type="synonym">Lithospermum officinale var. erythrorhizon</name>
    <dbReference type="NCBI Taxonomy" id="34254"/>
    <lineage>
        <taxon>Eukaryota</taxon>
        <taxon>Viridiplantae</taxon>
        <taxon>Streptophyta</taxon>
        <taxon>Embryophyta</taxon>
        <taxon>Tracheophyta</taxon>
        <taxon>Spermatophyta</taxon>
        <taxon>Magnoliopsida</taxon>
        <taxon>eudicotyledons</taxon>
        <taxon>Gunneridae</taxon>
        <taxon>Pentapetalae</taxon>
        <taxon>asterids</taxon>
        <taxon>lamiids</taxon>
        <taxon>Boraginales</taxon>
        <taxon>Boraginaceae</taxon>
        <taxon>Boraginoideae</taxon>
        <taxon>Lithospermeae</taxon>
        <taxon>Lithospermum</taxon>
    </lineage>
</organism>
<comment type="caution">
    <text evidence="2">The sequence shown here is derived from an EMBL/GenBank/DDBJ whole genome shotgun (WGS) entry which is preliminary data.</text>
</comment>
<protein>
    <recommendedName>
        <fullName evidence="1">Transposase (putative) gypsy type domain-containing protein</fullName>
    </recommendedName>
</protein>
<keyword evidence="3" id="KW-1185">Reference proteome</keyword>
<dbReference type="EMBL" id="BAABME010000825">
    <property type="protein sequence ID" value="GAA0145746.1"/>
    <property type="molecule type" value="Genomic_DNA"/>
</dbReference>
<dbReference type="Pfam" id="PF04195">
    <property type="entry name" value="Transposase_28"/>
    <property type="match status" value="1"/>
</dbReference>
<accession>A0AAV3P4R1</accession>